<comment type="caution">
    <text evidence="1">The sequence shown here is derived from an EMBL/GenBank/DDBJ whole genome shotgun (WGS) entry which is preliminary data.</text>
</comment>
<evidence type="ECO:0000313" key="2">
    <source>
        <dbReference type="Proteomes" id="UP001634394"/>
    </source>
</evidence>
<name>A0ABD3UAM9_SINWO</name>
<dbReference type="PANTHER" id="PTHR36159:SF1">
    <property type="entry name" value="RETROVIRUS-RELATED POL POLYPROTEIN FROM TRANSPOSON 412-LIKE PROTEIN"/>
    <property type="match status" value="1"/>
</dbReference>
<dbReference type="EMBL" id="JBJQND010000016">
    <property type="protein sequence ID" value="KAL3846564.1"/>
    <property type="molecule type" value="Genomic_DNA"/>
</dbReference>
<dbReference type="PANTHER" id="PTHR36159">
    <property type="entry name" value="PROTEIN CBG23766"/>
    <property type="match status" value="1"/>
</dbReference>
<dbReference type="AlphaFoldDB" id="A0ABD3UAM9"/>
<keyword evidence="2" id="KW-1185">Reference proteome</keyword>
<sequence length="107" mass="12110">MPNESLDISARVYRDRSLKDYQMYSYDAKNPNEPGRIDLQVQDTSLYLLPHEGYIEVAGTIQRENPSGNYAADANVGFVNNGIILFGSASYLIDGKKFNQFKVILVW</sequence>
<accession>A0ABD3UAM9</accession>
<evidence type="ECO:0008006" key="3">
    <source>
        <dbReference type="Google" id="ProtNLM"/>
    </source>
</evidence>
<dbReference type="Proteomes" id="UP001634394">
    <property type="component" value="Unassembled WGS sequence"/>
</dbReference>
<protein>
    <recommendedName>
        <fullName evidence="3">Lipoprotein</fullName>
    </recommendedName>
</protein>
<reference evidence="1 2" key="1">
    <citation type="submission" date="2024-11" db="EMBL/GenBank/DDBJ databases">
        <title>Chromosome-level genome assembly of the freshwater bivalve Anodonta woodiana.</title>
        <authorList>
            <person name="Chen X."/>
        </authorList>
    </citation>
    <scope>NUCLEOTIDE SEQUENCE [LARGE SCALE GENOMIC DNA]</scope>
    <source>
        <strain evidence="1">MN2024</strain>
        <tissue evidence="1">Gills</tissue>
    </source>
</reference>
<evidence type="ECO:0000313" key="1">
    <source>
        <dbReference type="EMBL" id="KAL3846564.1"/>
    </source>
</evidence>
<organism evidence="1 2">
    <name type="scientific">Sinanodonta woodiana</name>
    <name type="common">Chinese pond mussel</name>
    <name type="synonym">Anodonta woodiana</name>
    <dbReference type="NCBI Taxonomy" id="1069815"/>
    <lineage>
        <taxon>Eukaryota</taxon>
        <taxon>Metazoa</taxon>
        <taxon>Spiralia</taxon>
        <taxon>Lophotrochozoa</taxon>
        <taxon>Mollusca</taxon>
        <taxon>Bivalvia</taxon>
        <taxon>Autobranchia</taxon>
        <taxon>Heteroconchia</taxon>
        <taxon>Palaeoheterodonta</taxon>
        <taxon>Unionida</taxon>
        <taxon>Unionoidea</taxon>
        <taxon>Unionidae</taxon>
        <taxon>Unioninae</taxon>
        <taxon>Sinanodonta</taxon>
    </lineage>
</organism>
<gene>
    <name evidence="1" type="ORF">ACJMK2_017542</name>
</gene>
<proteinExistence type="predicted"/>